<dbReference type="Pfam" id="PF13350">
    <property type="entry name" value="Y_phosphatase3"/>
    <property type="match status" value="1"/>
</dbReference>
<dbReference type="PANTHER" id="PTHR31126">
    <property type="entry name" value="TYROSINE-PROTEIN PHOSPHATASE"/>
    <property type="match status" value="1"/>
</dbReference>
<dbReference type="SUPFAM" id="SSF52799">
    <property type="entry name" value="(Phosphotyrosine protein) phosphatases II"/>
    <property type="match status" value="1"/>
</dbReference>
<dbReference type="Gene3D" id="3.90.190.10">
    <property type="entry name" value="Protein tyrosine phosphatase superfamily"/>
    <property type="match status" value="1"/>
</dbReference>
<evidence type="ECO:0000313" key="1">
    <source>
        <dbReference type="EMBL" id="SVA00193.1"/>
    </source>
</evidence>
<dbReference type="GO" id="GO:0004721">
    <property type="term" value="F:phosphoprotein phosphatase activity"/>
    <property type="evidence" value="ECO:0007669"/>
    <property type="project" value="InterPro"/>
</dbReference>
<evidence type="ECO:0008006" key="2">
    <source>
        <dbReference type="Google" id="ProtNLM"/>
    </source>
</evidence>
<dbReference type="PANTHER" id="PTHR31126:SF1">
    <property type="entry name" value="TYROSINE SPECIFIC PROTEIN PHOSPHATASES DOMAIN-CONTAINING PROTEIN"/>
    <property type="match status" value="1"/>
</dbReference>
<dbReference type="InterPro" id="IPR016130">
    <property type="entry name" value="Tyr_Pase_AS"/>
</dbReference>
<dbReference type="InterPro" id="IPR029021">
    <property type="entry name" value="Prot-tyrosine_phosphatase-like"/>
</dbReference>
<dbReference type="PROSITE" id="PS00383">
    <property type="entry name" value="TYR_PHOSPHATASE_1"/>
    <property type="match status" value="1"/>
</dbReference>
<accession>A0A381SG82</accession>
<sequence>MDFRVGSPVVAADPRVLIASANLRDLGGLATIDGQRVRTGRLFRSGHLSELDGAEAAILGGLGLRTIIDLRRPSEVADFPTPDLDGVDRLWMSVSPEDSEFAVAANLLFGEQPKRVDTAEDSGFAVATNLLFGNQPEQVDIATMLEGYFRNTVTNRLDGYRPVFEAATDPDRQPLLFHCMGGKDRTGFVAGVLLRLLGVGQEEVMADYLLTNEILGDRMARRADQARQRIAQQSGVEPDQVDEHHLEGVRAMLYTRPSFLQASFDAVTDKFGTWETFRRDGLGIDDARFSAFLDAVVA</sequence>
<dbReference type="EMBL" id="UINC01002776">
    <property type="protein sequence ID" value="SVA00193.1"/>
    <property type="molecule type" value="Genomic_DNA"/>
</dbReference>
<dbReference type="InterPro" id="IPR026893">
    <property type="entry name" value="Tyr/Ser_Pase_IphP-type"/>
</dbReference>
<gene>
    <name evidence="1" type="ORF">METZ01_LOCUS53047</name>
</gene>
<proteinExistence type="predicted"/>
<dbReference type="AlphaFoldDB" id="A0A381SG82"/>
<organism evidence="1">
    <name type="scientific">marine metagenome</name>
    <dbReference type="NCBI Taxonomy" id="408172"/>
    <lineage>
        <taxon>unclassified sequences</taxon>
        <taxon>metagenomes</taxon>
        <taxon>ecological metagenomes</taxon>
    </lineage>
</organism>
<reference evidence="1" key="1">
    <citation type="submission" date="2018-05" db="EMBL/GenBank/DDBJ databases">
        <authorList>
            <person name="Lanie J.A."/>
            <person name="Ng W.-L."/>
            <person name="Kazmierczak K.M."/>
            <person name="Andrzejewski T.M."/>
            <person name="Davidsen T.M."/>
            <person name="Wayne K.J."/>
            <person name="Tettelin H."/>
            <person name="Glass J.I."/>
            <person name="Rusch D."/>
            <person name="Podicherti R."/>
            <person name="Tsui H.-C.T."/>
            <person name="Winkler M.E."/>
        </authorList>
    </citation>
    <scope>NUCLEOTIDE SEQUENCE</scope>
</reference>
<protein>
    <recommendedName>
        <fullName evidence="2">Tyrosine specific protein phosphatases domain-containing protein</fullName>
    </recommendedName>
</protein>
<name>A0A381SG82_9ZZZZ</name>